<dbReference type="STRING" id="237682.SAMN05421676_102388"/>
<organism evidence="2 3">
    <name type="scientific">Salinibacillus kushneri</name>
    <dbReference type="NCBI Taxonomy" id="237682"/>
    <lineage>
        <taxon>Bacteria</taxon>
        <taxon>Bacillati</taxon>
        <taxon>Bacillota</taxon>
        <taxon>Bacilli</taxon>
        <taxon>Bacillales</taxon>
        <taxon>Bacillaceae</taxon>
        <taxon>Salinibacillus</taxon>
    </lineage>
</organism>
<sequence>MSTSDSCKYMTVIEVGSDKSYKNVMINLNDVDYIESENRRLVYYIGDKRYLQITKLSEMKSVLNEQDGFVSLDRTNLVNLNKVKEYDQNLGNVYFDQKSESEGKRSFTTIAKIKQKILSPLIHRAIAQNLGLQRTTTVDSQNKQRLFKQPEQE</sequence>
<dbReference type="Gene3D" id="2.40.50.1020">
    <property type="entry name" value="LytTr DNA-binding domain"/>
    <property type="match status" value="1"/>
</dbReference>
<dbReference type="AlphaFoldDB" id="A0A1I0B9B8"/>
<dbReference type="SMART" id="SM00850">
    <property type="entry name" value="LytTR"/>
    <property type="match status" value="1"/>
</dbReference>
<evidence type="ECO:0000313" key="2">
    <source>
        <dbReference type="EMBL" id="SET03385.1"/>
    </source>
</evidence>
<dbReference type="InterPro" id="IPR007492">
    <property type="entry name" value="LytTR_DNA-bd_dom"/>
</dbReference>
<proteinExistence type="predicted"/>
<dbReference type="EMBL" id="FOHJ01000002">
    <property type="protein sequence ID" value="SET03385.1"/>
    <property type="molecule type" value="Genomic_DNA"/>
</dbReference>
<keyword evidence="3" id="KW-1185">Reference proteome</keyword>
<dbReference type="Proteomes" id="UP000199095">
    <property type="component" value="Unassembled WGS sequence"/>
</dbReference>
<keyword evidence="2" id="KW-0238">DNA-binding</keyword>
<dbReference type="Pfam" id="PF04397">
    <property type="entry name" value="LytTR"/>
    <property type="match status" value="1"/>
</dbReference>
<name>A0A1I0B9B8_9BACI</name>
<feature type="domain" description="HTH LytTR-type" evidence="1">
    <location>
        <begin position="24"/>
        <end position="119"/>
    </location>
</feature>
<dbReference type="RefSeq" id="WP_177167176.1">
    <property type="nucleotide sequence ID" value="NZ_FOHJ01000002.1"/>
</dbReference>
<evidence type="ECO:0000313" key="3">
    <source>
        <dbReference type="Proteomes" id="UP000199095"/>
    </source>
</evidence>
<gene>
    <name evidence="2" type="ORF">SAMN05421676_102388</name>
</gene>
<accession>A0A1I0B9B8</accession>
<dbReference type="PROSITE" id="PS50930">
    <property type="entry name" value="HTH_LYTTR"/>
    <property type="match status" value="1"/>
</dbReference>
<reference evidence="3" key="1">
    <citation type="submission" date="2016-10" db="EMBL/GenBank/DDBJ databases">
        <authorList>
            <person name="Varghese N."/>
            <person name="Submissions S."/>
        </authorList>
    </citation>
    <scope>NUCLEOTIDE SEQUENCE [LARGE SCALE GENOMIC DNA]</scope>
    <source>
        <strain evidence="3">CGMCC 1.3566</strain>
    </source>
</reference>
<dbReference type="GO" id="GO:0003677">
    <property type="term" value="F:DNA binding"/>
    <property type="evidence" value="ECO:0007669"/>
    <property type="project" value="UniProtKB-KW"/>
</dbReference>
<protein>
    <submittedName>
        <fullName evidence="2">LytTr DNA-binding domain-containing protein</fullName>
    </submittedName>
</protein>
<evidence type="ECO:0000259" key="1">
    <source>
        <dbReference type="PROSITE" id="PS50930"/>
    </source>
</evidence>